<name>A0AAD5ZCL7_9POAL</name>
<feature type="region of interest" description="Disordered" evidence="1">
    <location>
        <begin position="126"/>
        <end position="148"/>
    </location>
</feature>
<dbReference type="PANTHER" id="PTHR35464">
    <property type="entry name" value="OS06G0115200 PROTEIN"/>
    <property type="match status" value="1"/>
</dbReference>
<evidence type="ECO:0000313" key="3">
    <source>
        <dbReference type="EMBL" id="KAJ3690905.1"/>
    </source>
</evidence>
<gene>
    <name evidence="3" type="ORF">LUZ61_020069</name>
</gene>
<feature type="region of interest" description="Disordered" evidence="1">
    <location>
        <begin position="72"/>
        <end position="100"/>
    </location>
</feature>
<dbReference type="SUPFAM" id="SSF50978">
    <property type="entry name" value="WD40 repeat-like"/>
    <property type="match status" value="1"/>
</dbReference>
<proteinExistence type="predicted"/>
<comment type="caution">
    <text evidence="3">The sequence shown here is derived from an EMBL/GenBank/DDBJ whole genome shotgun (WGS) entry which is preliminary data.</text>
</comment>
<keyword evidence="4" id="KW-1185">Reference proteome</keyword>
<dbReference type="PANTHER" id="PTHR35464:SF1">
    <property type="entry name" value="OS06G0115200 PROTEIN"/>
    <property type="match status" value="1"/>
</dbReference>
<dbReference type="Gene3D" id="2.130.10.10">
    <property type="entry name" value="YVTN repeat-like/Quinoprotein amine dehydrogenase"/>
    <property type="match status" value="1"/>
</dbReference>
<dbReference type="InterPro" id="IPR045288">
    <property type="entry name" value="At1g75140-like"/>
</dbReference>
<evidence type="ECO:0000256" key="2">
    <source>
        <dbReference type="SAM" id="Phobius"/>
    </source>
</evidence>
<dbReference type="Proteomes" id="UP001210211">
    <property type="component" value="Unassembled WGS sequence"/>
</dbReference>
<dbReference type="EMBL" id="JAMRDG010000002">
    <property type="protein sequence ID" value="KAJ3690905.1"/>
    <property type="molecule type" value="Genomic_DNA"/>
</dbReference>
<reference evidence="3 4" key="1">
    <citation type="journal article" date="2022" name="Cell">
        <title>Repeat-based holocentromeres influence genome architecture and karyotype evolution.</title>
        <authorList>
            <person name="Hofstatter P.G."/>
            <person name="Thangavel G."/>
            <person name="Lux T."/>
            <person name="Neumann P."/>
            <person name="Vondrak T."/>
            <person name="Novak P."/>
            <person name="Zhang M."/>
            <person name="Costa L."/>
            <person name="Castellani M."/>
            <person name="Scott A."/>
            <person name="Toegelov H."/>
            <person name="Fuchs J."/>
            <person name="Mata-Sucre Y."/>
            <person name="Dias Y."/>
            <person name="Vanzela A.L.L."/>
            <person name="Huettel B."/>
            <person name="Almeida C.C.S."/>
            <person name="Simkova H."/>
            <person name="Souza G."/>
            <person name="Pedrosa-Harand A."/>
            <person name="Macas J."/>
            <person name="Mayer K.F.X."/>
            <person name="Houben A."/>
            <person name="Marques A."/>
        </authorList>
    </citation>
    <scope>NUCLEOTIDE SEQUENCE [LARGE SCALE GENOMIC DNA]</scope>
    <source>
        <strain evidence="3">RhyTen1mFocal</strain>
    </source>
</reference>
<protein>
    <submittedName>
        <fullName evidence="3">Uncharacterized protein</fullName>
    </submittedName>
</protein>
<sequence length="652" mass="71797">MHISIYQKWRQCVKIPKEKWSLPPSTAPHSNGVSLLNPNPPSLSPFMATSNSPLSLNLFLLLLLFPSQLTQSQPLNPDTTSSETQHPKSTPEIETQNHPSLIDRQEALINRLETLISTLEQSIVNLKPKPKPDSHPSSQPTNPKPAISVTKSRPLFTERFLFSAAAKLSASVPSAATPLPFVDPDSLTKYFAIGDSLGTVYIFSCNGDVILELPCFSNTSVTALLSYLSPTKRSECLLFVGHADGSIGAHRLSESALSPDSDWVSLYTVGEHRVITRGLDNSPVTVLEFFPVARSRYIITGDAAGRIRVFTENGTLYGTAIVLSKPVAFMKQRLLFLTETGAASLELRSMTVRETECEGLNGSVARAYSFDLSERSKAYGLTREGDLVHLVILGDVSNLKCRVRSVRRAEIQGPASIQTIKGGYLLVASHDKFFVYNISSQYYGRVGAPRPLFFTSIREIKSLFLNSDPGESEAVDGETDEGKPLIATDRDKLVILGFRDGYIGIYKSNFPIFRPDNSVVLWSGPALLFLLFLIGIWQFYVKKKDSLGWVPEESFDTSVAQSGSLLNSTERAGLSDSRTGRELRVDSTDLRRDARRYLSPSRYTGLSSGISYRPVSGDTGLNYRGQGLEPSGLIKKRDPLFTSTQIVDEHSD</sequence>
<evidence type="ECO:0000256" key="1">
    <source>
        <dbReference type="SAM" id="MobiDB-lite"/>
    </source>
</evidence>
<dbReference type="InterPro" id="IPR036322">
    <property type="entry name" value="WD40_repeat_dom_sf"/>
</dbReference>
<accession>A0AAD5ZCL7</accession>
<keyword evidence="2" id="KW-0812">Transmembrane</keyword>
<evidence type="ECO:0000313" key="4">
    <source>
        <dbReference type="Proteomes" id="UP001210211"/>
    </source>
</evidence>
<dbReference type="AlphaFoldDB" id="A0AAD5ZCL7"/>
<keyword evidence="2" id="KW-0472">Membrane</keyword>
<feature type="transmembrane region" description="Helical" evidence="2">
    <location>
        <begin position="519"/>
        <end position="540"/>
    </location>
</feature>
<dbReference type="InterPro" id="IPR015943">
    <property type="entry name" value="WD40/YVTN_repeat-like_dom_sf"/>
</dbReference>
<keyword evidence="2" id="KW-1133">Transmembrane helix</keyword>
<organism evidence="3 4">
    <name type="scientific">Rhynchospora tenuis</name>
    <dbReference type="NCBI Taxonomy" id="198213"/>
    <lineage>
        <taxon>Eukaryota</taxon>
        <taxon>Viridiplantae</taxon>
        <taxon>Streptophyta</taxon>
        <taxon>Embryophyta</taxon>
        <taxon>Tracheophyta</taxon>
        <taxon>Spermatophyta</taxon>
        <taxon>Magnoliopsida</taxon>
        <taxon>Liliopsida</taxon>
        <taxon>Poales</taxon>
        <taxon>Cyperaceae</taxon>
        <taxon>Cyperoideae</taxon>
        <taxon>Rhynchosporeae</taxon>
        <taxon>Rhynchospora</taxon>
    </lineage>
</organism>